<proteinExistence type="predicted"/>
<accession>A0A0F9ALD9</accession>
<protein>
    <submittedName>
        <fullName evidence="1">Uncharacterized protein</fullName>
    </submittedName>
</protein>
<organism evidence="1">
    <name type="scientific">marine sediment metagenome</name>
    <dbReference type="NCBI Taxonomy" id="412755"/>
    <lineage>
        <taxon>unclassified sequences</taxon>
        <taxon>metagenomes</taxon>
        <taxon>ecological metagenomes</taxon>
    </lineage>
</organism>
<gene>
    <name evidence="1" type="ORF">LCGC14_2834740</name>
</gene>
<feature type="non-terminal residue" evidence="1">
    <location>
        <position position="1"/>
    </location>
</feature>
<name>A0A0F9ALD9_9ZZZZ</name>
<evidence type="ECO:0000313" key="1">
    <source>
        <dbReference type="EMBL" id="KKK79314.1"/>
    </source>
</evidence>
<reference evidence="1" key="1">
    <citation type="journal article" date="2015" name="Nature">
        <title>Complex archaea that bridge the gap between prokaryotes and eukaryotes.</title>
        <authorList>
            <person name="Spang A."/>
            <person name="Saw J.H."/>
            <person name="Jorgensen S.L."/>
            <person name="Zaremba-Niedzwiedzka K."/>
            <person name="Martijn J."/>
            <person name="Lind A.E."/>
            <person name="van Eijk R."/>
            <person name="Schleper C."/>
            <person name="Guy L."/>
            <person name="Ettema T.J."/>
        </authorList>
    </citation>
    <scope>NUCLEOTIDE SEQUENCE</scope>
</reference>
<dbReference type="EMBL" id="LAZR01054085">
    <property type="protein sequence ID" value="KKK79314.1"/>
    <property type="molecule type" value="Genomic_DNA"/>
</dbReference>
<dbReference type="AlphaFoldDB" id="A0A0F9ALD9"/>
<sequence length="108" mass="11064">VMVELEARQGGGTGKVFIQLSQMGAIGGAGVGIARGSPTVILGSGAILIGPNLLARIMTNPTGVKLLTTGLKIRPGTEQSIRIASRLIAMIGVPRNGEEASNVDFRTP</sequence>
<comment type="caution">
    <text evidence="1">The sequence shown here is derived from an EMBL/GenBank/DDBJ whole genome shotgun (WGS) entry which is preliminary data.</text>
</comment>